<dbReference type="PANTHER" id="PTHR43619:SF2">
    <property type="entry name" value="S-ADENOSYL-L-METHIONINE-DEPENDENT METHYLTRANSFERASES SUPERFAMILY PROTEIN"/>
    <property type="match status" value="1"/>
</dbReference>
<evidence type="ECO:0000256" key="1">
    <source>
        <dbReference type="ARBA" id="ARBA00022603"/>
    </source>
</evidence>
<gene>
    <name evidence="3" type="ordered locus">Ctha_0997</name>
</gene>
<dbReference type="OrthoDB" id="9800233at2"/>
<dbReference type="EMBL" id="CP001100">
    <property type="protein sequence ID" value="ACF13462.1"/>
    <property type="molecule type" value="Genomic_DNA"/>
</dbReference>
<dbReference type="GO" id="GO:0032259">
    <property type="term" value="P:methylation"/>
    <property type="evidence" value="ECO:0007669"/>
    <property type="project" value="UniProtKB-KW"/>
</dbReference>
<organism evidence="3 4">
    <name type="scientific">Chloroherpeton thalassium (strain ATCC 35110 / GB-78)</name>
    <dbReference type="NCBI Taxonomy" id="517418"/>
    <lineage>
        <taxon>Bacteria</taxon>
        <taxon>Pseudomonadati</taxon>
        <taxon>Chlorobiota</taxon>
        <taxon>Chlorobiia</taxon>
        <taxon>Chlorobiales</taxon>
        <taxon>Chloroherpetonaceae</taxon>
        <taxon>Chloroherpeton</taxon>
    </lineage>
</organism>
<evidence type="ECO:0000313" key="4">
    <source>
        <dbReference type="Proteomes" id="UP000001208"/>
    </source>
</evidence>
<proteinExistence type="predicted"/>
<sequence>MSKIKLNIQDSVADTLLITLYTKSIESKKKDPLIVDETACELVEKIDYDFSKYKDSPASTTGVAIRSTHFDNVVKKFIEQHPLPIVVLVGCGLDSRVQRIGSIAQKALFYELDLEEVINIRKALIPPGKNERYIAASMLTTDWMDDLKSQHPCGDFLFVIEGVLMYFNEPDNQFVFRELAKRFPGAQIHFDMLNKWMSTKSSMHETVKKTNATFKFGIDDEKEIEKWQPSLRHVRTYLFHEFRGWTRMGLLLSILMSVVPTFKTSSRILAYKVAKD</sequence>
<dbReference type="AlphaFoldDB" id="B3QXT4"/>
<dbReference type="InterPro" id="IPR029063">
    <property type="entry name" value="SAM-dependent_MTases_sf"/>
</dbReference>
<evidence type="ECO:0000256" key="2">
    <source>
        <dbReference type="ARBA" id="ARBA00022679"/>
    </source>
</evidence>
<dbReference type="eggNOG" id="COG3315">
    <property type="taxonomic scope" value="Bacteria"/>
</dbReference>
<dbReference type="Gene3D" id="3.40.50.150">
    <property type="entry name" value="Vaccinia Virus protein VP39"/>
    <property type="match status" value="1"/>
</dbReference>
<dbReference type="Pfam" id="PF04072">
    <property type="entry name" value="LCM"/>
    <property type="match status" value="1"/>
</dbReference>
<reference evidence="3 4" key="1">
    <citation type="submission" date="2008-06" db="EMBL/GenBank/DDBJ databases">
        <title>Complete sequence of Chloroherpeton thalassium ATCC 35110.</title>
        <authorList>
            <consortium name="US DOE Joint Genome Institute"/>
            <person name="Lucas S."/>
            <person name="Copeland A."/>
            <person name="Lapidus A."/>
            <person name="Glavina del Rio T."/>
            <person name="Dalin E."/>
            <person name="Tice H."/>
            <person name="Bruce D."/>
            <person name="Goodwin L."/>
            <person name="Pitluck S."/>
            <person name="Schmutz J."/>
            <person name="Larimer F."/>
            <person name="Land M."/>
            <person name="Hauser L."/>
            <person name="Kyrpides N."/>
            <person name="Mikhailova N."/>
            <person name="Liu Z."/>
            <person name="Li T."/>
            <person name="Zhao F."/>
            <person name="Overmann J."/>
            <person name="Bryant D.A."/>
            <person name="Richardson P."/>
        </authorList>
    </citation>
    <scope>NUCLEOTIDE SEQUENCE [LARGE SCALE GENOMIC DNA]</scope>
    <source>
        <strain evidence="4">ATCC 35110 / GB-78</strain>
    </source>
</reference>
<keyword evidence="2 3" id="KW-0808">Transferase</keyword>
<evidence type="ECO:0000313" key="3">
    <source>
        <dbReference type="EMBL" id="ACF13462.1"/>
    </source>
</evidence>
<accession>B3QXT4</accession>
<dbReference type="STRING" id="517418.Ctha_0997"/>
<dbReference type="GO" id="GO:0008168">
    <property type="term" value="F:methyltransferase activity"/>
    <property type="evidence" value="ECO:0007669"/>
    <property type="project" value="UniProtKB-KW"/>
</dbReference>
<keyword evidence="4" id="KW-1185">Reference proteome</keyword>
<dbReference type="KEGG" id="cts:Ctha_0997"/>
<dbReference type="Proteomes" id="UP000001208">
    <property type="component" value="Chromosome"/>
</dbReference>
<name>B3QXT4_CHLT3</name>
<dbReference type="RefSeq" id="WP_012499546.1">
    <property type="nucleotide sequence ID" value="NC_011026.1"/>
</dbReference>
<dbReference type="SUPFAM" id="SSF53335">
    <property type="entry name" value="S-adenosyl-L-methionine-dependent methyltransferases"/>
    <property type="match status" value="1"/>
</dbReference>
<dbReference type="PANTHER" id="PTHR43619">
    <property type="entry name" value="S-ADENOSYL-L-METHIONINE-DEPENDENT METHYLTRANSFERASE YKTD-RELATED"/>
    <property type="match status" value="1"/>
</dbReference>
<dbReference type="HOGENOM" id="CLU_069348_0_0_10"/>
<dbReference type="InterPro" id="IPR016874">
    <property type="entry name" value="TcmP-like"/>
</dbReference>
<dbReference type="InterPro" id="IPR007213">
    <property type="entry name" value="Ppm1/Ppm2/Tcmp"/>
</dbReference>
<dbReference type="PIRSF" id="PIRSF028177">
    <property type="entry name" value="Polyketide_synth_Omtfrase_TcmP"/>
    <property type="match status" value="1"/>
</dbReference>
<protein>
    <submittedName>
        <fullName evidence="3">O-methyltransferase domain protein</fullName>
    </submittedName>
</protein>
<keyword evidence="1 3" id="KW-0489">Methyltransferase</keyword>